<feature type="region of interest" description="Disordered" evidence="5">
    <location>
        <begin position="1"/>
        <end position="36"/>
    </location>
</feature>
<dbReference type="SUPFAM" id="SSF57903">
    <property type="entry name" value="FYVE/PHD zinc finger"/>
    <property type="match status" value="1"/>
</dbReference>
<reference evidence="7" key="2">
    <citation type="submission" date="2024-10" db="UniProtKB">
        <authorList>
            <consortium name="EnsemblProtists"/>
        </authorList>
    </citation>
    <scope>IDENTIFICATION</scope>
</reference>
<evidence type="ECO:0000313" key="8">
    <source>
        <dbReference type="Proteomes" id="UP000013827"/>
    </source>
</evidence>
<dbReference type="KEGG" id="ehx:EMIHUDRAFT_108887"/>
<dbReference type="PROSITE" id="PS01359">
    <property type="entry name" value="ZF_PHD_1"/>
    <property type="match status" value="1"/>
</dbReference>
<accession>A0A0D3KUA4</accession>
<dbReference type="InterPro" id="IPR019786">
    <property type="entry name" value="Zinc_finger_PHD-type_CS"/>
</dbReference>
<dbReference type="eggNOG" id="KOG1246">
    <property type="taxonomic scope" value="Eukaryota"/>
</dbReference>
<keyword evidence="8" id="KW-1185">Reference proteome</keyword>
<evidence type="ECO:0000256" key="2">
    <source>
        <dbReference type="ARBA" id="ARBA00022771"/>
    </source>
</evidence>
<dbReference type="Pfam" id="PF00628">
    <property type="entry name" value="PHD"/>
    <property type="match status" value="1"/>
</dbReference>
<keyword evidence="2 4" id="KW-0863">Zinc-finger</keyword>
<dbReference type="SMART" id="SM00249">
    <property type="entry name" value="PHD"/>
    <property type="match status" value="1"/>
</dbReference>
<evidence type="ECO:0000256" key="5">
    <source>
        <dbReference type="SAM" id="MobiDB-lite"/>
    </source>
</evidence>
<feature type="compositionally biased region" description="Basic and acidic residues" evidence="5">
    <location>
        <begin position="396"/>
        <end position="412"/>
    </location>
</feature>
<evidence type="ECO:0000256" key="1">
    <source>
        <dbReference type="ARBA" id="ARBA00022723"/>
    </source>
</evidence>
<protein>
    <recommendedName>
        <fullName evidence="6">PHD-type domain-containing protein</fullName>
    </recommendedName>
</protein>
<feature type="compositionally biased region" description="Basic and acidic residues" evidence="5">
    <location>
        <begin position="20"/>
        <end position="35"/>
    </location>
</feature>
<dbReference type="AlphaFoldDB" id="A0A0D3KUA4"/>
<keyword evidence="1" id="KW-0479">Metal-binding</keyword>
<dbReference type="STRING" id="2903.R1G0J6"/>
<dbReference type="Gene3D" id="3.30.40.10">
    <property type="entry name" value="Zinc/RING finger domain, C3HC4 (zinc finger)"/>
    <property type="match status" value="1"/>
</dbReference>
<organism evidence="7 8">
    <name type="scientific">Emiliania huxleyi (strain CCMP1516)</name>
    <dbReference type="NCBI Taxonomy" id="280463"/>
    <lineage>
        <taxon>Eukaryota</taxon>
        <taxon>Haptista</taxon>
        <taxon>Haptophyta</taxon>
        <taxon>Prymnesiophyceae</taxon>
        <taxon>Isochrysidales</taxon>
        <taxon>Noelaerhabdaceae</taxon>
        <taxon>Emiliania</taxon>
    </lineage>
</organism>
<evidence type="ECO:0000259" key="6">
    <source>
        <dbReference type="PROSITE" id="PS50016"/>
    </source>
</evidence>
<sequence>MHAGLLPNRGVEEPLAANESRSRAETTPGTDEHVNETCVRNADTTLGVTESLAATAALRSRTAGSTLELLSPAKACSLTAELHLCNTFGCILANNHPGLHLCPEPGKRGRDAAPSLPAPKRRPPEPCSTPTDGSSEEERHRLSGVPPPEHRLSGESSSDSEYDLIPLSQRLAFRRGEQLASAVATKGVSVHERGAGWQPHGGGVEAPAAEAAAGAELAWLQAGRNLLDFGGKVWEAVGETGEAATEATEAADMQTEASAGAGASSAVQADAAADGASAGASSSSSAVPIDAAADGAAGSAAFTDADASSARPAWRHEPVCCTCGRDDGDESLLLCDGLKCSVAQHTFCCSPPLASVPSGKWLCDACQLKRMPSFREQLAQALEASRAEEPELALEDYGRRVPLDQRPPKPPRDPPAWSQDADGVRTLRLAQQAPRLDFVRAVQRGTIVDGYGNRVAGTVYDEATDQPIESSALNAHPDPRAVSSDGCKAARVLTEENVEEDLEAPFISPPAAGEEAAWKVFAAGGALMCKICFLPAHDGAVKAAADQAVLGVADALEKGSFQPDQKTGGGYVVAGNGCMQSSVNVTRRLRRTRADGTEGASVVVPYTRLDTFRPGVRDAVQGAAPLMGRVAEHIGKVFPETTREMASAARFHPVVKDLFMRPSPASQRERDVLQLCALHLDFDDAHRLHGCPLIYALHLEEGVELPQGQEARPMPHSDLIVFERGDGGRCVRVQTACPHHVCVVIFCSDEHLHGNVFPDSLEPSAQRMSVALQLAAAEEIATELRLAAASEDAAVA</sequence>
<evidence type="ECO:0000256" key="3">
    <source>
        <dbReference type="ARBA" id="ARBA00022833"/>
    </source>
</evidence>
<dbReference type="PROSITE" id="PS50016">
    <property type="entry name" value="ZF_PHD_2"/>
    <property type="match status" value="1"/>
</dbReference>
<dbReference type="GeneID" id="17284610"/>
<evidence type="ECO:0000313" key="7">
    <source>
        <dbReference type="EnsemblProtists" id="EOD39339"/>
    </source>
</evidence>
<dbReference type="InterPro" id="IPR001965">
    <property type="entry name" value="Znf_PHD"/>
</dbReference>
<dbReference type="Proteomes" id="UP000013827">
    <property type="component" value="Unassembled WGS sequence"/>
</dbReference>
<dbReference type="PaxDb" id="2903-EOD39339"/>
<feature type="region of interest" description="Disordered" evidence="5">
    <location>
        <begin position="385"/>
        <end position="420"/>
    </location>
</feature>
<dbReference type="RefSeq" id="XP_005791768.1">
    <property type="nucleotide sequence ID" value="XM_005791711.1"/>
</dbReference>
<dbReference type="EnsemblProtists" id="EOD39339">
    <property type="protein sequence ID" value="EOD39339"/>
    <property type="gene ID" value="EMIHUDRAFT_108887"/>
</dbReference>
<dbReference type="GO" id="GO:0008270">
    <property type="term" value="F:zinc ion binding"/>
    <property type="evidence" value="ECO:0007669"/>
    <property type="project" value="UniProtKB-KW"/>
</dbReference>
<feature type="domain" description="PHD-type" evidence="6">
    <location>
        <begin position="317"/>
        <end position="369"/>
    </location>
</feature>
<dbReference type="PANTHER" id="PTHR47162:SF10">
    <property type="entry name" value="METHYL-CPG-BINDING DOMAIN-CONTAINING PROTEIN 9 ISOFORM X1"/>
    <property type="match status" value="1"/>
</dbReference>
<evidence type="ECO:0000256" key="4">
    <source>
        <dbReference type="PROSITE-ProRule" id="PRU00146"/>
    </source>
</evidence>
<dbReference type="InterPro" id="IPR019787">
    <property type="entry name" value="Znf_PHD-finger"/>
</dbReference>
<feature type="region of interest" description="Disordered" evidence="5">
    <location>
        <begin position="104"/>
        <end position="161"/>
    </location>
</feature>
<reference evidence="8" key="1">
    <citation type="journal article" date="2013" name="Nature">
        <title>Pan genome of the phytoplankton Emiliania underpins its global distribution.</title>
        <authorList>
            <person name="Read B.A."/>
            <person name="Kegel J."/>
            <person name="Klute M.J."/>
            <person name="Kuo A."/>
            <person name="Lefebvre S.C."/>
            <person name="Maumus F."/>
            <person name="Mayer C."/>
            <person name="Miller J."/>
            <person name="Monier A."/>
            <person name="Salamov A."/>
            <person name="Young J."/>
            <person name="Aguilar M."/>
            <person name="Claverie J.M."/>
            <person name="Frickenhaus S."/>
            <person name="Gonzalez K."/>
            <person name="Herman E.K."/>
            <person name="Lin Y.C."/>
            <person name="Napier J."/>
            <person name="Ogata H."/>
            <person name="Sarno A.F."/>
            <person name="Shmutz J."/>
            <person name="Schroeder D."/>
            <person name="de Vargas C."/>
            <person name="Verret F."/>
            <person name="von Dassow P."/>
            <person name="Valentin K."/>
            <person name="Van de Peer Y."/>
            <person name="Wheeler G."/>
            <person name="Dacks J.B."/>
            <person name="Delwiche C.F."/>
            <person name="Dyhrman S.T."/>
            <person name="Glockner G."/>
            <person name="John U."/>
            <person name="Richards T."/>
            <person name="Worden A.Z."/>
            <person name="Zhang X."/>
            <person name="Grigoriev I.V."/>
            <person name="Allen A.E."/>
            <person name="Bidle K."/>
            <person name="Borodovsky M."/>
            <person name="Bowler C."/>
            <person name="Brownlee C."/>
            <person name="Cock J.M."/>
            <person name="Elias M."/>
            <person name="Gladyshev V.N."/>
            <person name="Groth M."/>
            <person name="Guda C."/>
            <person name="Hadaegh A."/>
            <person name="Iglesias-Rodriguez M.D."/>
            <person name="Jenkins J."/>
            <person name="Jones B.M."/>
            <person name="Lawson T."/>
            <person name="Leese F."/>
            <person name="Lindquist E."/>
            <person name="Lobanov A."/>
            <person name="Lomsadze A."/>
            <person name="Malik S.B."/>
            <person name="Marsh M.E."/>
            <person name="Mackinder L."/>
            <person name="Mock T."/>
            <person name="Mueller-Roeber B."/>
            <person name="Pagarete A."/>
            <person name="Parker M."/>
            <person name="Probert I."/>
            <person name="Quesneville H."/>
            <person name="Raines C."/>
            <person name="Rensing S.A."/>
            <person name="Riano-Pachon D.M."/>
            <person name="Richier S."/>
            <person name="Rokitta S."/>
            <person name="Shiraiwa Y."/>
            <person name="Soanes D.M."/>
            <person name="van der Giezen M."/>
            <person name="Wahlund T.M."/>
            <person name="Williams B."/>
            <person name="Wilson W."/>
            <person name="Wolfe G."/>
            <person name="Wurch L.L."/>
        </authorList>
    </citation>
    <scope>NUCLEOTIDE SEQUENCE</scope>
</reference>
<dbReference type="InterPro" id="IPR013083">
    <property type="entry name" value="Znf_RING/FYVE/PHD"/>
</dbReference>
<dbReference type="HOGENOM" id="CLU_353176_0_0_1"/>
<keyword evidence="3" id="KW-0862">Zinc</keyword>
<name>A0A0D3KUA4_EMIH1</name>
<dbReference type="PANTHER" id="PTHR47162">
    <property type="entry name" value="OS02G0192300 PROTEIN"/>
    <property type="match status" value="1"/>
</dbReference>
<feature type="region of interest" description="Disordered" evidence="5">
    <location>
        <begin position="241"/>
        <end position="262"/>
    </location>
</feature>
<proteinExistence type="predicted"/>
<dbReference type="InterPro" id="IPR011011">
    <property type="entry name" value="Znf_FYVE_PHD"/>
</dbReference>